<sequence length="385" mass="42346">MKRNILYVSTMSFILVLSAVLYVSCSKQAASPKTQGDQVSRPAAITSFVHPGVINTTASLDYIGGQANSGNTDRLNAYQKVLDFVNSQSVPTSFYSTVVVGSNGDSSPSKDQIRRDAVLAYALALRWAKTGTATYAQQCIQILNGWAYTFQNYALKSSTTNQYQPSLEASWTTPSFVAAAEIMRYYKINGATGSGWSQTDINQFNNYLNNVKNNYINNTPVYNNNWNASMGYAKMAIGVFLNSATVYQNGYDAITQYMPIIIGSNGYINEMCDRNDCVHYQYSLTAFAYAAEIATIQGDNSLWTYNSSLLSKGYDFMRTAYTGAYCGVCSTSSPVFPGTEVANHHYNTANLNYLRGLQDPLGLTADKTFLGFTTYTHYNVSVSGF</sequence>
<dbReference type="Pfam" id="PF05426">
    <property type="entry name" value="Alginate_lyase"/>
    <property type="match status" value="1"/>
</dbReference>
<dbReference type="Proteomes" id="UP000244450">
    <property type="component" value="Unassembled WGS sequence"/>
</dbReference>
<comment type="caution">
    <text evidence="5">The sequence shown here is derived from an EMBL/GenBank/DDBJ whole genome shotgun (WGS) entry which is preliminary data.</text>
</comment>
<keyword evidence="1 3" id="KW-0732">Signal</keyword>
<dbReference type="InterPro" id="IPR008397">
    <property type="entry name" value="Alginate_lyase_dom"/>
</dbReference>
<reference evidence="5 6" key="1">
    <citation type="submission" date="2018-04" db="EMBL/GenBank/DDBJ databases">
        <title>Chitinophaga fuyangensis sp. nov., isolated from soil in a chemical factory.</title>
        <authorList>
            <person name="Chen K."/>
        </authorList>
    </citation>
    <scope>NUCLEOTIDE SEQUENCE [LARGE SCALE GENOMIC DNA]</scope>
    <source>
        <strain evidence="5 6">LY-1</strain>
    </source>
</reference>
<dbReference type="OrthoDB" id="640151at2"/>
<evidence type="ECO:0000256" key="3">
    <source>
        <dbReference type="SAM" id="SignalP"/>
    </source>
</evidence>
<organism evidence="5 6">
    <name type="scientific">Chitinophaga parva</name>
    <dbReference type="NCBI Taxonomy" id="2169414"/>
    <lineage>
        <taxon>Bacteria</taxon>
        <taxon>Pseudomonadati</taxon>
        <taxon>Bacteroidota</taxon>
        <taxon>Chitinophagia</taxon>
        <taxon>Chitinophagales</taxon>
        <taxon>Chitinophagaceae</taxon>
        <taxon>Chitinophaga</taxon>
    </lineage>
</organism>
<feature type="chain" id="PRO_5015434072" description="Alginate lyase domain-containing protein" evidence="3">
    <location>
        <begin position="30"/>
        <end position="385"/>
    </location>
</feature>
<dbReference type="AlphaFoldDB" id="A0A2T7BJ81"/>
<evidence type="ECO:0000259" key="4">
    <source>
        <dbReference type="Pfam" id="PF05426"/>
    </source>
</evidence>
<dbReference type="InterPro" id="IPR008929">
    <property type="entry name" value="Chondroitin_lyas"/>
</dbReference>
<evidence type="ECO:0000256" key="2">
    <source>
        <dbReference type="ARBA" id="ARBA00023239"/>
    </source>
</evidence>
<keyword evidence="6" id="KW-1185">Reference proteome</keyword>
<gene>
    <name evidence="5" type="ORF">DCC81_19185</name>
</gene>
<name>A0A2T7BJ81_9BACT</name>
<feature type="signal peptide" evidence="3">
    <location>
        <begin position="1"/>
        <end position="29"/>
    </location>
</feature>
<evidence type="ECO:0000256" key="1">
    <source>
        <dbReference type="ARBA" id="ARBA00022729"/>
    </source>
</evidence>
<keyword evidence="2" id="KW-0456">Lyase</keyword>
<dbReference type="GO" id="GO:0042597">
    <property type="term" value="C:periplasmic space"/>
    <property type="evidence" value="ECO:0007669"/>
    <property type="project" value="InterPro"/>
</dbReference>
<feature type="domain" description="Alginate lyase" evidence="4">
    <location>
        <begin position="103"/>
        <end position="319"/>
    </location>
</feature>
<dbReference type="Gene3D" id="1.50.10.100">
    <property type="entry name" value="Chondroitin AC/alginate lyase"/>
    <property type="match status" value="1"/>
</dbReference>
<proteinExistence type="predicted"/>
<evidence type="ECO:0000313" key="5">
    <source>
        <dbReference type="EMBL" id="PUZ26346.1"/>
    </source>
</evidence>
<protein>
    <recommendedName>
        <fullName evidence="4">Alginate lyase domain-containing protein</fullName>
    </recommendedName>
</protein>
<dbReference type="GO" id="GO:0016829">
    <property type="term" value="F:lyase activity"/>
    <property type="evidence" value="ECO:0007669"/>
    <property type="project" value="UniProtKB-KW"/>
</dbReference>
<dbReference type="EMBL" id="QCYK01000002">
    <property type="protein sequence ID" value="PUZ26346.1"/>
    <property type="molecule type" value="Genomic_DNA"/>
</dbReference>
<accession>A0A2T7BJ81</accession>
<dbReference type="SUPFAM" id="SSF48230">
    <property type="entry name" value="Chondroitin AC/alginate lyase"/>
    <property type="match status" value="1"/>
</dbReference>
<evidence type="ECO:0000313" key="6">
    <source>
        <dbReference type="Proteomes" id="UP000244450"/>
    </source>
</evidence>
<dbReference type="RefSeq" id="WP_108688184.1">
    <property type="nucleotide sequence ID" value="NZ_QCYK01000002.1"/>
</dbReference>